<proteinExistence type="predicted"/>
<dbReference type="PANTHER" id="PTHR22911">
    <property type="entry name" value="ACYL-MALONYL CONDENSING ENZYME-RELATED"/>
    <property type="match status" value="1"/>
</dbReference>
<dbReference type="InterPro" id="IPR037185">
    <property type="entry name" value="EmrE-like"/>
</dbReference>
<feature type="transmembrane region" description="Helical" evidence="1">
    <location>
        <begin position="85"/>
        <end position="104"/>
    </location>
</feature>
<dbReference type="GO" id="GO:0016020">
    <property type="term" value="C:membrane"/>
    <property type="evidence" value="ECO:0007669"/>
    <property type="project" value="InterPro"/>
</dbReference>
<dbReference type="Proteomes" id="UP000009881">
    <property type="component" value="Unassembled WGS sequence"/>
</dbReference>
<feature type="transmembrane region" description="Helical" evidence="1">
    <location>
        <begin position="12"/>
        <end position="32"/>
    </location>
</feature>
<dbReference type="Pfam" id="PF00892">
    <property type="entry name" value="EamA"/>
    <property type="match status" value="2"/>
</dbReference>
<feature type="transmembrane region" description="Helical" evidence="1">
    <location>
        <begin position="166"/>
        <end position="185"/>
    </location>
</feature>
<feature type="transmembrane region" description="Helical" evidence="1">
    <location>
        <begin position="284"/>
        <end position="300"/>
    </location>
</feature>
<feature type="transmembrane region" description="Helical" evidence="1">
    <location>
        <begin position="38"/>
        <end position="58"/>
    </location>
</feature>
<evidence type="ECO:0000313" key="4">
    <source>
        <dbReference type="Proteomes" id="UP000009881"/>
    </source>
</evidence>
<feature type="transmembrane region" description="Helical" evidence="1">
    <location>
        <begin position="139"/>
        <end position="160"/>
    </location>
</feature>
<reference evidence="3 4" key="1">
    <citation type="journal article" date="2013" name="Genome Announc.">
        <title>Draft Genome Sequence of an Alphaproteobacterium, Caenispirillum salinarum AK4(T), Isolated from a Solar Saltern.</title>
        <authorList>
            <person name="Khatri I."/>
            <person name="Singh A."/>
            <person name="Korpole S."/>
            <person name="Pinnaka A.K."/>
            <person name="Subramanian S."/>
        </authorList>
    </citation>
    <scope>NUCLEOTIDE SEQUENCE [LARGE SCALE GENOMIC DNA]</scope>
    <source>
        <strain evidence="3 4">AK4</strain>
    </source>
</reference>
<accession>K9HRJ9</accession>
<comment type="caution">
    <text evidence="3">The sequence shown here is derived from an EMBL/GenBank/DDBJ whole genome shotgun (WGS) entry which is preliminary data.</text>
</comment>
<keyword evidence="1" id="KW-0472">Membrane</keyword>
<organism evidence="3 4">
    <name type="scientific">Caenispirillum salinarum AK4</name>
    <dbReference type="NCBI Taxonomy" id="1238182"/>
    <lineage>
        <taxon>Bacteria</taxon>
        <taxon>Pseudomonadati</taxon>
        <taxon>Pseudomonadota</taxon>
        <taxon>Alphaproteobacteria</taxon>
        <taxon>Rhodospirillales</taxon>
        <taxon>Novispirillaceae</taxon>
        <taxon>Caenispirillum</taxon>
    </lineage>
</organism>
<dbReference type="OrthoDB" id="8770617at2"/>
<name>K9HRJ9_9PROT</name>
<dbReference type="eggNOG" id="COG0697">
    <property type="taxonomic scope" value="Bacteria"/>
</dbReference>
<feature type="transmembrane region" description="Helical" evidence="1">
    <location>
        <begin position="110"/>
        <end position="132"/>
    </location>
</feature>
<keyword evidence="4" id="KW-1185">Reference proteome</keyword>
<evidence type="ECO:0000313" key="3">
    <source>
        <dbReference type="EMBL" id="EKV32923.1"/>
    </source>
</evidence>
<protein>
    <recommendedName>
        <fullName evidence="2">EamA domain-containing protein</fullName>
    </recommendedName>
</protein>
<sequence>MSTSLSAASPIVRLALPALLAGAVGIAFAPIFVRLSEIGPIATAFYRTLFALPLLFAWMSLEGRRAGRDGEAPVQDRPRTLRDHMLLAIPGLSFMGDLAFWHISITMTTVANATLLANFAPVFVTLGGWMLWRVTPTRTFLAGMAIAMTGAIVLMGESLTISAEQIMGDALGVVTAVFYAAYILSIGRLRARFSTSVLMTWSTVYTCAGLLVCTLAAGESMVIESLYALGILVALAAVSHFGGQSLIAYALAHLPANFGSVSLLLQPAVAAVLAWLILAEPLSPWQGVGGVIILAGIVLARRGSRAPAPAVEAAGDPVVATQAKEKS</sequence>
<dbReference type="RefSeq" id="WP_009538458.1">
    <property type="nucleotide sequence ID" value="NZ_ANHY01000001.1"/>
</dbReference>
<feature type="transmembrane region" description="Helical" evidence="1">
    <location>
        <begin position="197"/>
        <end position="217"/>
    </location>
</feature>
<evidence type="ECO:0000256" key="1">
    <source>
        <dbReference type="SAM" id="Phobius"/>
    </source>
</evidence>
<dbReference type="InterPro" id="IPR000620">
    <property type="entry name" value="EamA_dom"/>
</dbReference>
<dbReference type="EMBL" id="ANHY01000001">
    <property type="protein sequence ID" value="EKV32923.1"/>
    <property type="molecule type" value="Genomic_DNA"/>
</dbReference>
<feature type="transmembrane region" description="Helical" evidence="1">
    <location>
        <begin position="229"/>
        <end position="251"/>
    </location>
</feature>
<evidence type="ECO:0000259" key="2">
    <source>
        <dbReference type="Pfam" id="PF00892"/>
    </source>
</evidence>
<dbReference type="PATRIC" id="fig|1238182.3.peg.6"/>
<dbReference type="PANTHER" id="PTHR22911:SF76">
    <property type="entry name" value="EAMA DOMAIN-CONTAINING PROTEIN"/>
    <property type="match status" value="1"/>
</dbReference>
<dbReference type="AlphaFoldDB" id="K9HRJ9"/>
<feature type="domain" description="EamA" evidence="2">
    <location>
        <begin position="167"/>
        <end position="300"/>
    </location>
</feature>
<gene>
    <name evidence="3" type="ORF">C882_0006</name>
</gene>
<dbReference type="SUPFAM" id="SSF103481">
    <property type="entry name" value="Multidrug resistance efflux transporter EmrE"/>
    <property type="match status" value="2"/>
</dbReference>
<keyword evidence="1" id="KW-1133">Transmembrane helix</keyword>
<dbReference type="STRING" id="1238182.C882_0006"/>
<feature type="transmembrane region" description="Helical" evidence="1">
    <location>
        <begin position="258"/>
        <end position="278"/>
    </location>
</feature>
<feature type="domain" description="EamA" evidence="2">
    <location>
        <begin position="18"/>
        <end position="155"/>
    </location>
</feature>
<keyword evidence="1" id="KW-0812">Transmembrane</keyword>